<evidence type="ECO:0000313" key="3">
    <source>
        <dbReference type="EMBL" id="CAB4960781.1"/>
    </source>
</evidence>
<organism evidence="3">
    <name type="scientific">freshwater metagenome</name>
    <dbReference type="NCBI Taxonomy" id="449393"/>
    <lineage>
        <taxon>unclassified sequences</taxon>
        <taxon>metagenomes</taxon>
        <taxon>ecological metagenomes</taxon>
    </lineage>
</organism>
<protein>
    <submittedName>
        <fullName evidence="3">Unannotated protein</fullName>
    </submittedName>
</protein>
<proteinExistence type="predicted"/>
<dbReference type="Pfam" id="PF03372">
    <property type="entry name" value="Exo_endo_phos"/>
    <property type="match status" value="1"/>
</dbReference>
<accession>A0A6J7KYI7</accession>
<feature type="compositionally biased region" description="Low complexity" evidence="1">
    <location>
        <begin position="139"/>
        <end position="151"/>
    </location>
</feature>
<name>A0A6J7KYI7_9ZZZZ</name>
<evidence type="ECO:0000259" key="2">
    <source>
        <dbReference type="Pfam" id="PF03372"/>
    </source>
</evidence>
<evidence type="ECO:0000256" key="1">
    <source>
        <dbReference type="SAM" id="MobiDB-lite"/>
    </source>
</evidence>
<dbReference type="GO" id="GO:0003824">
    <property type="term" value="F:catalytic activity"/>
    <property type="evidence" value="ECO:0007669"/>
    <property type="project" value="InterPro"/>
</dbReference>
<dbReference type="Gene3D" id="3.60.10.10">
    <property type="entry name" value="Endonuclease/exonuclease/phosphatase"/>
    <property type="match status" value="1"/>
</dbReference>
<feature type="domain" description="Endonuclease/exonuclease/phosphatase" evidence="2">
    <location>
        <begin position="4"/>
        <end position="259"/>
    </location>
</feature>
<reference evidence="3" key="1">
    <citation type="submission" date="2020-05" db="EMBL/GenBank/DDBJ databases">
        <authorList>
            <person name="Chiriac C."/>
            <person name="Salcher M."/>
            <person name="Ghai R."/>
            <person name="Kavagutti S V."/>
        </authorList>
    </citation>
    <scope>NUCLEOTIDE SEQUENCE</scope>
</reference>
<gene>
    <name evidence="3" type="ORF">UFOPK3564_04048</name>
</gene>
<dbReference type="AlphaFoldDB" id="A0A6J7KYI7"/>
<dbReference type="SUPFAM" id="SSF56219">
    <property type="entry name" value="DNase I-like"/>
    <property type="match status" value="1"/>
</dbReference>
<dbReference type="EMBL" id="CAFBMK010000483">
    <property type="protein sequence ID" value="CAB4960781.1"/>
    <property type="molecule type" value="Genomic_DNA"/>
</dbReference>
<dbReference type="InterPro" id="IPR005135">
    <property type="entry name" value="Endo/exonuclease/phosphatase"/>
</dbReference>
<feature type="region of interest" description="Disordered" evidence="1">
    <location>
        <begin position="130"/>
        <end position="151"/>
    </location>
</feature>
<sequence>MRVLSWNLFHGRAEPPAGRPLLHEFAATLAGWSWDVALLQEVPPWWPPLLARASGAAGWRSARTSRNAALPVRRAIAVRRPDLIKSNGGGCNAILVRPPLTITAHGVRRLRWLPERRVVHAVRVGTASAAGGPVGAGAAGTSTGPGDPAGAAAADGPVAAGPLWIGNVHGQKGEWDGGRGLEHPLADLRTAVDRLAAWAPAGPPLLLGGDLNLPREAVAGALPAGWARIASSGPDHVLGRGLGAAGDSWRPERHGLSDHAALAVDVRIRR</sequence>
<dbReference type="InterPro" id="IPR036691">
    <property type="entry name" value="Endo/exonu/phosph_ase_sf"/>
</dbReference>